<evidence type="ECO:0000256" key="1">
    <source>
        <dbReference type="SAM" id="MobiDB-lite"/>
    </source>
</evidence>
<accession>A0ABS5SCA4</accession>
<evidence type="ECO:0000313" key="2">
    <source>
        <dbReference type="EMBL" id="MBT0651657.1"/>
    </source>
</evidence>
<reference evidence="2 3" key="1">
    <citation type="submission" date="2021-05" db="EMBL/GenBank/DDBJ databases">
        <title>The draft genome of Geobacter luticola JCM 17780.</title>
        <authorList>
            <person name="Xu Z."/>
            <person name="Masuda Y."/>
            <person name="Itoh H."/>
            <person name="Senoo K."/>
        </authorList>
    </citation>
    <scope>NUCLEOTIDE SEQUENCE [LARGE SCALE GENOMIC DNA]</scope>
    <source>
        <strain evidence="2 3">JCM 17780</strain>
    </source>
</reference>
<protein>
    <submittedName>
        <fullName evidence="2">Uncharacterized protein</fullName>
    </submittedName>
</protein>
<keyword evidence="3" id="KW-1185">Reference proteome</keyword>
<dbReference type="EMBL" id="JAHCVK010000001">
    <property type="protein sequence ID" value="MBT0651657.1"/>
    <property type="molecule type" value="Genomic_DNA"/>
</dbReference>
<evidence type="ECO:0000313" key="3">
    <source>
        <dbReference type="Proteomes" id="UP000756860"/>
    </source>
</evidence>
<name>A0ABS5SCA4_9BACT</name>
<feature type="region of interest" description="Disordered" evidence="1">
    <location>
        <begin position="58"/>
        <end position="77"/>
    </location>
</feature>
<proteinExistence type="predicted"/>
<gene>
    <name evidence="2" type="ORF">KI810_01190</name>
</gene>
<comment type="caution">
    <text evidence="2">The sequence shown here is derived from an EMBL/GenBank/DDBJ whole genome shotgun (WGS) entry which is preliminary data.</text>
</comment>
<dbReference type="Proteomes" id="UP000756860">
    <property type="component" value="Unassembled WGS sequence"/>
</dbReference>
<organism evidence="2 3">
    <name type="scientific">Geomobilimonas luticola</name>
    <dbReference type="NCBI Taxonomy" id="1114878"/>
    <lineage>
        <taxon>Bacteria</taxon>
        <taxon>Pseudomonadati</taxon>
        <taxon>Thermodesulfobacteriota</taxon>
        <taxon>Desulfuromonadia</taxon>
        <taxon>Geobacterales</taxon>
        <taxon>Geobacteraceae</taxon>
        <taxon>Geomobilimonas</taxon>
    </lineage>
</organism>
<sequence length="147" mass="16148">MMRRPLSAGSIIETRCTRCRALMNHTIVAMVGEKIVRVECNTCHSMHNYHPVKVAKEPAAARSTREKAAAPRARATKADPAAAAAAEWEALQPGMDPAQAIPYDMDRTYRVNTLLLHSLFGLGVVQLVLPNKIDVLFKGGKKRLRCG</sequence>